<evidence type="ECO:0000313" key="1">
    <source>
        <dbReference type="EMBL" id="PZN69611.1"/>
    </source>
</evidence>
<organism evidence="1 2">
    <name type="scientific">Candidatus Methylumidiphilus alinenensis</name>
    <dbReference type="NCBI Taxonomy" id="2202197"/>
    <lineage>
        <taxon>Bacteria</taxon>
        <taxon>Pseudomonadati</taxon>
        <taxon>Pseudomonadota</taxon>
        <taxon>Gammaproteobacteria</taxon>
        <taxon>Methylococcales</taxon>
        <taxon>Candidatus Methylumidiphilus</taxon>
    </lineage>
</organism>
<dbReference type="EMBL" id="QJPH01000573">
    <property type="protein sequence ID" value="PZN69611.1"/>
    <property type="molecule type" value="Genomic_DNA"/>
</dbReference>
<reference evidence="1 2" key="1">
    <citation type="journal article" date="2018" name="Aquat. Microb. Ecol.">
        <title>Gammaproteobacterial methanotrophs dominate.</title>
        <authorList>
            <person name="Rissanen A.J."/>
            <person name="Saarenheimo J."/>
            <person name="Tiirola M."/>
            <person name="Peura S."/>
            <person name="Aalto S.L."/>
            <person name="Karvinen A."/>
            <person name="Nykanen H."/>
        </authorList>
    </citation>
    <scope>NUCLEOTIDE SEQUENCE [LARGE SCALE GENOMIC DNA]</scope>
    <source>
        <strain evidence="1">AMbin10</strain>
    </source>
</reference>
<dbReference type="AlphaFoldDB" id="A0A2W4QBG5"/>
<dbReference type="InterPro" id="IPR032675">
    <property type="entry name" value="LRR_dom_sf"/>
</dbReference>
<protein>
    <recommendedName>
        <fullName evidence="3">Leucine-rich repeat domain-containing protein</fullName>
    </recommendedName>
</protein>
<sequence>MSELALRLIEENKKTRATFLDLGNCGLTEVPEEIGELVWLEELSFTQVRGIWHNKLWISSEIKNLGSANNIEIIPAFWLVPKLRLGNPYLASSCLAVLREAGASRNPFPSGSLGTSILTAF</sequence>
<accession>A0A2W4QBG5</accession>
<proteinExistence type="predicted"/>
<dbReference type="Proteomes" id="UP000249396">
    <property type="component" value="Unassembled WGS sequence"/>
</dbReference>
<evidence type="ECO:0000313" key="2">
    <source>
        <dbReference type="Proteomes" id="UP000249396"/>
    </source>
</evidence>
<evidence type="ECO:0008006" key="3">
    <source>
        <dbReference type="Google" id="ProtNLM"/>
    </source>
</evidence>
<gene>
    <name evidence="1" type="ORF">DM484_29365</name>
</gene>
<comment type="caution">
    <text evidence="1">The sequence shown here is derived from an EMBL/GenBank/DDBJ whole genome shotgun (WGS) entry which is preliminary data.</text>
</comment>
<dbReference type="Gene3D" id="3.80.10.10">
    <property type="entry name" value="Ribonuclease Inhibitor"/>
    <property type="match status" value="1"/>
</dbReference>
<name>A0A2W4QBG5_9GAMM</name>